<feature type="region of interest" description="Disordered" evidence="1">
    <location>
        <begin position="927"/>
        <end position="960"/>
    </location>
</feature>
<dbReference type="PANTHER" id="PTHR33167">
    <property type="entry name" value="TRANSCRIPTION FACTOR, PUTATIVE (DUF863)-RELATED"/>
    <property type="match status" value="1"/>
</dbReference>
<dbReference type="AlphaFoldDB" id="A0A9D5HKX1"/>
<evidence type="ECO:0000313" key="2">
    <source>
        <dbReference type="EMBL" id="KAJ0980208.1"/>
    </source>
</evidence>
<dbReference type="EMBL" id="JAGGNH010000002">
    <property type="protein sequence ID" value="KAJ0980208.1"/>
    <property type="molecule type" value="Genomic_DNA"/>
</dbReference>
<dbReference type="Pfam" id="PF05904">
    <property type="entry name" value="DUF863"/>
    <property type="match status" value="1"/>
</dbReference>
<sequence length="1076" mass="119946">MKMKMKMWDLELKVGCFPNTEMGTKVQCKSYMPGYNPMRGHDEERNGSWSMFYDGSRAPNGNLYNAFMLKPMNGYSEYDKEMLKRTMLEHEAIFRKQVYELHRLYRIQKNLMDDLKRKESYRYSVQLDTSCSSQANSFSSQIQLENTKKMLHMAHLPVGSGSYSRAPTTGTDNLRLPLNFLKENQNGVQSSRSSVDNGCSRKDDGLTESNSNRSSRRMFDLQLPADVYIDDEETERSEKENVVRSSVRAMDFLNKSHSKEPVNEVMLTLGTSAHSVCREDNHRLDAHLRNGLTARSITDLNEPIKGSSSEVAACSPSPYLFGPKTHHVDFLESKLPLRANSNSFGFQKEYDRHKDVGISSNLICADMVEIRKELPLFRNDSGQSHGHVNPFGPRASGGKIEVKQNRTRGIRESDLNKMDTWFRQKPSDNTEVSGSNSCLAGLNKSRIADPRGLDILSVVPSDVTGTLSPLDSSWRKPMNSISHIPFTIQAHPHFNIATMNLENGISNIQNKSLETGVHQNSPLDLNPISCFNSVSFFSEKPKLGSSSNCHSATFRTVEGQTPQKSFKGLCCSDVKSGKDLNLNEAFSSGIQDDLVADRDSLALDMQSKHGESSVGFSWLKRKPSFDGTTGRNNSKMESMQSYSQLLSSFSAAATELERKPDKDKALFLSGPRELPSTLEVEESRLQRNEASDSLSTKRILGFPILGKSDKTTTCSPSAIHQLQSFTDDMKCNKKEVLHCSENQSVVCVQKGSGSNNLSSRNHINLNFLACVESPKSAELPSALPVPAPKLALEIDLEALPTCQPEDGPMFLSESLEAKHHPLPVLCSKETENLHEKCVREAAESIVAMSMDACGNADEGTFHESSPAGSDALYLLAEVVSSNSGKELKEGRCRRADTLDGDDDGLDLFELMTLNLKEMNVDKYRCQPQEPVNQQEDGKGAATLLLTRSRRDQARKRRQRRDFQKDILPGLASLARHEVTEDLQVIGGLIRASGKSWQTCLTRRHSGRNMTQIQAKGRQRPRRLPVTVPEIDVSHQAVKLVNTELEVDTKAIVGWGRTTRRCRRSRCPPGNVSTPLT</sequence>
<feature type="compositionally biased region" description="Polar residues" evidence="1">
    <location>
        <begin position="185"/>
        <end position="197"/>
    </location>
</feature>
<dbReference type="OrthoDB" id="630817at2759"/>
<gene>
    <name evidence="2" type="ORF">J5N97_008463</name>
</gene>
<dbReference type="Proteomes" id="UP001085076">
    <property type="component" value="Miscellaneous, Linkage group lg02"/>
</dbReference>
<protein>
    <submittedName>
        <fullName evidence="2">Uncharacterized protein</fullName>
    </submittedName>
</protein>
<dbReference type="InterPro" id="IPR008581">
    <property type="entry name" value="DUF863_pln"/>
</dbReference>
<reference evidence="2" key="1">
    <citation type="submission" date="2021-03" db="EMBL/GenBank/DDBJ databases">
        <authorList>
            <person name="Li Z."/>
            <person name="Yang C."/>
        </authorList>
    </citation>
    <scope>NUCLEOTIDE SEQUENCE</scope>
    <source>
        <strain evidence="2">Dzin_1.0</strain>
        <tissue evidence="2">Leaf</tissue>
    </source>
</reference>
<name>A0A9D5HKX1_9LILI</name>
<dbReference type="PANTHER" id="PTHR33167:SF4">
    <property type="entry name" value="TRANSCRIPTION FACTOR, PUTATIVE (DUF863)-RELATED"/>
    <property type="match status" value="1"/>
</dbReference>
<feature type="region of interest" description="Disordered" evidence="1">
    <location>
        <begin position="185"/>
        <end position="217"/>
    </location>
</feature>
<evidence type="ECO:0000313" key="3">
    <source>
        <dbReference type="Proteomes" id="UP001085076"/>
    </source>
</evidence>
<evidence type="ECO:0000256" key="1">
    <source>
        <dbReference type="SAM" id="MobiDB-lite"/>
    </source>
</evidence>
<accession>A0A9D5HKX1</accession>
<organism evidence="2 3">
    <name type="scientific">Dioscorea zingiberensis</name>
    <dbReference type="NCBI Taxonomy" id="325984"/>
    <lineage>
        <taxon>Eukaryota</taxon>
        <taxon>Viridiplantae</taxon>
        <taxon>Streptophyta</taxon>
        <taxon>Embryophyta</taxon>
        <taxon>Tracheophyta</taxon>
        <taxon>Spermatophyta</taxon>
        <taxon>Magnoliopsida</taxon>
        <taxon>Liliopsida</taxon>
        <taxon>Dioscoreales</taxon>
        <taxon>Dioscoreaceae</taxon>
        <taxon>Dioscorea</taxon>
    </lineage>
</organism>
<proteinExistence type="predicted"/>
<keyword evidence="3" id="KW-1185">Reference proteome</keyword>
<reference evidence="2" key="2">
    <citation type="journal article" date="2022" name="Hortic Res">
        <title>The genome of Dioscorea zingiberensis sheds light on the biosynthesis, origin and evolution of the medicinally important diosgenin saponins.</title>
        <authorList>
            <person name="Li Y."/>
            <person name="Tan C."/>
            <person name="Li Z."/>
            <person name="Guo J."/>
            <person name="Li S."/>
            <person name="Chen X."/>
            <person name="Wang C."/>
            <person name="Dai X."/>
            <person name="Yang H."/>
            <person name="Song W."/>
            <person name="Hou L."/>
            <person name="Xu J."/>
            <person name="Tong Z."/>
            <person name="Xu A."/>
            <person name="Yuan X."/>
            <person name="Wang W."/>
            <person name="Yang Q."/>
            <person name="Chen L."/>
            <person name="Sun Z."/>
            <person name="Wang K."/>
            <person name="Pan B."/>
            <person name="Chen J."/>
            <person name="Bao Y."/>
            <person name="Liu F."/>
            <person name="Qi X."/>
            <person name="Gang D.R."/>
            <person name="Wen J."/>
            <person name="Li J."/>
        </authorList>
    </citation>
    <scope>NUCLEOTIDE SEQUENCE</scope>
    <source>
        <strain evidence="2">Dzin_1.0</strain>
    </source>
</reference>
<comment type="caution">
    <text evidence="2">The sequence shown here is derived from an EMBL/GenBank/DDBJ whole genome shotgun (WGS) entry which is preliminary data.</text>
</comment>